<dbReference type="PANTHER" id="PTHR37820:SF1">
    <property type="entry name" value="CELL DIVISION PROTEIN FTSQ"/>
    <property type="match status" value="1"/>
</dbReference>
<dbReference type="InterPro" id="IPR013685">
    <property type="entry name" value="POTRA_FtsQ_type"/>
</dbReference>
<proteinExistence type="predicted"/>
<dbReference type="Gene3D" id="3.10.20.310">
    <property type="entry name" value="membrane protein fhac"/>
    <property type="match status" value="1"/>
</dbReference>
<keyword evidence="4" id="KW-1133">Transmembrane helix</keyword>
<organism evidence="7 8">
    <name type="scientific">Stanieria cyanosphaera (strain ATCC 29371 / PCC 7437)</name>
    <dbReference type="NCBI Taxonomy" id="111780"/>
    <lineage>
        <taxon>Bacteria</taxon>
        <taxon>Bacillati</taxon>
        <taxon>Cyanobacteriota</taxon>
        <taxon>Cyanophyceae</taxon>
        <taxon>Pleurocapsales</taxon>
        <taxon>Dermocarpellaceae</taxon>
        <taxon>Stanieria</taxon>
    </lineage>
</organism>
<keyword evidence="1" id="KW-1003">Cell membrane</keyword>
<dbReference type="KEGG" id="scs:Sta7437_3015"/>
<gene>
    <name evidence="7" type="ordered locus">Sta7437_3015</name>
</gene>
<evidence type="ECO:0000256" key="3">
    <source>
        <dbReference type="ARBA" id="ARBA00022692"/>
    </source>
</evidence>
<evidence type="ECO:0000256" key="5">
    <source>
        <dbReference type="ARBA" id="ARBA00023306"/>
    </source>
</evidence>
<evidence type="ECO:0000256" key="4">
    <source>
        <dbReference type="ARBA" id="ARBA00022989"/>
    </source>
</evidence>
<feature type="domain" description="POTRA" evidence="6">
    <location>
        <begin position="56"/>
        <end position="122"/>
    </location>
</feature>
<dbReference type="PANTHER" id="PTHR37820">
    <property type="entry name" value="CELL DIVISION PROTEIN DIVIB"/>
    <property type="match status" value="1"/>
</dbReference>
<dbReference type="Proteomes" id="UP000010473">
    <property type="component" value="Chromosome"/>
</dbReference>
<dbReference type="HOGENOM" id="CLU_085730_1_0_3"/>
<evidence type="ECO:0000313" key="7">
    <source>
        <dbReference type="EMBL" id="AFZ36533.1"/>
    </source>
</evidence>
<dbReference type="EMBL" id="CP003653">
    <property type="protein sequence ID" value="AFZ36533.1"/>
    <property type="molecule type" value="Genomic_DNA"/>
</dbReference>
<keyword evidence="4" id="KW-0472">Membrane</keyword>
<protein>
    <submittedName>
        <fullName evidence="7">Polypeptide-transport-associated domain protein FtsQ-type</fullName>
    </submittedName>
</protein>
<dbReference type="InterPro" id="IPR050487">
    <property type="entry name" value="FtsQ_DivIB"/>
</dbReference>
<dbReference type="AlphaFoldDB" id="K9XVF3"/>
<dbReference type="STRING" id="111780.Sta7437_3015"/>
<keyword evidence="5" id="KW-0131">Cell cycle</keyword>
<accession>K9XVF3</accession>
<keyword evidence="3" id="KW-0812">Transmembrane</keyword>
<keyword evidence="8" id="KW-1185">Reference proteome</keyword>
<reference evidence="8" key="1">
    <citation type="journal article" date="2013" name="Proc. Natl. Acad. Sci. U.S.A.">
        <title>Improving the coverage of the cyanobacterial phylum using diversity-driven genome sequencing.</title>
        <authorList>
            <person name="Shih P.M."/>
            <person name="Wu D."/>
            <person name="Latifi A."/>
            <person name="Axen S.D."/>
            <person name="Fewer D.P."/>
            <person name="Talla E."/>
            <person name="Calteau A."/>
            <person name="Cai F."/>
            <person name="Tandeau de Marsac N."/>
            <person name="Rippka R."/>
            <person name="Herdman M."/>
            <person name="Sivonen K."/>
            <person name="Coursin T."/>
            <person name="Laurent T."/>
            <person name="Goodwin L."/>
            <person name="Nolan M."/>
            <person name="Davenport K.W."/>
            <person name="Han C.S."/>
            <person name="Rubin E.M."/>
            <person name="Eisen J.A."/>
            <person name="Woyke T."/>
            <person name="Gugger M."/>
            <person name="Kerfeld C.A."/>
        </authorList>
    </citation>
    <scope>NUCLEOTIDE SEQUENCE [LARGE SCALE GENOMIC DNA]</scope>
    <source>
        <strain evidence="8">ATCC 29371 / PCC 7437</strain>
    </source>
</reference>
<name>K9XVF3_STAC7</name>
<dbReference type="RefSeq" id="WP_015194199.1">
    <property type="nucleotide sequence ID" value="NC_019748.1"/>
</dbReference>
<sequence length="264" mass="30538">MAVFSSPKLKQKLFLLRQQKKRETFHYFWRSILVSCLTGSLLWCATLPEWKIQQPKQVEIEGNFLVTEDTIHVLLSLSYPQYIWAIPTKNLSENLESITPIISAKVTRQIFPSRLRISVKERKPVALALSPGQVGFLDAQGIWIPANFYSHSATNFSLPTIKVVNFQPDYRSAWVEIYRLITLYNRVKIFEVRWQESHNLVLQTELGTVYFGSPSFRLEDKFKVLAQLKNLPDYVKGSSVAYIDLTNPDIRLIEKYPINSKISP</sequence>
<dbReference type="eggNOG" id="COG1589">
    <property type="taxonomic scope" value="Bacteria"/>
</dbReference>
<keyword evidence="2" id="KW-0132">Cell division</keyword>
<dbReference type="GO" id="GO:0005886">
    <property type="term" value="C:plasma membrane"/>
    <property type="evidence" value="ECO:0007669"/>
    <property type="project" value="TreeGrafter"/>
</dbReference>
<evidence type="ECO:0000256" key="1">
    <source>
        <dbReference type="ARBA" id="ARBA00022475"/>
    </source>
</evidence>
<evidence type="ECO:0000256" key="2">
    <source>
        <dbReference type="ARBA" id="ARBA00022618"/>
    </source>
</evidence>
<dbReference type="GO" id="GO:0051301">
    <property type="term" value="P:cell division"/>
    <property type="evidence" value="ECO:0007669"/>
    <property type="project" value="UniProtKB-KW"/>
</dbReference>
<dbReference type="OrthoDB" id="527430at2"/>
<evidence type="ECO:0000313" key="8">
    <source>
        <dbReference type="Proteomes" id="UP000010473"/>
    </source>
</evidence>
<dbReference type="Pfam" id="PF08478">
    <property type="entry name" value="POTRA_1"/>
    <property type="match status" value="1"/>
</dbReference>
<evidence type="ECO:0000259" key="6">
    <source>
        <dbReference type="Pfam" id="PF08478"/>
    </source>
</evidence>